<dbReference type="Pfam" id="PF01400">
    <property type="entry name" value="Astacin"/>
    <property type="match status" value="1"/>
</dbReference>
<feature type="active site" evidence="5">
    <location>
        <position position="165"/>
    </location>
</feature>
<keyword evidence="4" id="KW-1015">Disulfide bond</keyword>
<dbReference type="SMART" id="SM00235">
    <property type="entry name" value="ZnMc"/>
    <property type="match status" value="1"/>
</dbReference>
<comment type="caution">
    <text evidence="5">Lacks conserved residue(s) required for the propagation of feature annotation.</text>
</comment>
<protein>
    <recommendedName>
        <fullName evidence="6">Metalloendopeptidase</fullName>
        <ecNumber evidence="6">3.4.24.-</ecNumber>
    </recommendedName>
</protein>
<proteinExistence type="predicted"/>
<keyword evidence="2 5" id="KW-0862">Zinc</keyword>
<dbReference type="Gene3D" id="3.40.390.10">
    <property type="entry name" value="Collagenase (Catalytic Domain)"/>
    <property type="match status" value="1"/>
</dbReference>
<evidence type="ECO:0000256" key="5">
    <source>
        <dbReference type="PROSITE-ProRule" id="PRU01211"/>
    </source>
</evidence>
<dbReference type="GO" id="GO:0004222">
    <property type="term" value="F:metalloendopeptidase activity"/>
    <property type="evidence" value="ECO:0007669"/>
    <property type="project" value="UniProtKB-UniRule"/>
</dbReference>
<evidence type="ECO:0000313" key="9">
    <source>
        <dbReference type="EMBL" id="KAL3119686.1"/>
    </source>
</evidence>
<comment type="cofactor">
    <cofactor evidence="5 6">
        <name>Zn(2+)</name>
        <dbReference type="ChEBI" id="CHEBI:29105"/>
    </cofactor>
    <text evidence="5 6">Binds 1 zinc ion per subunit.</text>
</comment>
<dbReference type="Proteomes" id="UP001620626">
    <property type="component" value="Unassembled WGS sequence"/>
</dbReference>
<feature type="binding site" evidence="5">
    <location>
        <position position="174"/>
    </location>
    <ligand>
        <name>Zn(2+)</name>
        <dbReference type="ChEBI" id="CHEBI:29105"/>
        <note>catalytic</note>
    </ligand>
</feature>
<dbReference type="PRINTS" id="PR00480">
    <property type="entry name" value="ASTACIN"/>
</dbReference>
<evidence type="ECO:0000256" key="3">
    <source>
        <dbReference type="ARBA" id="ARBA00023049"/>
    </source>
</evidence>
<dbReference type="EC" id="3.4.24.-" evidence="6"/>
<keyword evidence="1 5" id="KW-0479">Metal-binding</keyword>
<evidence type="ECO:0000256" key="4">
    <source>
        <dbReference type="ARBA" id="ARBA00023157"/>
    </source>
</evidence>
<accession>A0ABD2LWS7</accession>
<evidence type="ECO:0000256" key="7">
    <source>
        <dbReference type="SAM" id="MobiDB-lite"/>
    </source>
</evidence>
<evidence type="ECO:0000256" key="1">
    <source>
        <dbReference type="ARBA" id="ARBA00022723"/>
    </source>
</evidence>
<dbReference type="EMBL" id="JBICBT010000239">
    <property type="protein sequence ID" value="KAL3119686.1"/>
    <property type="molecule type" value="Genomic_DNA"/>
</dbReference>
<keyword evidence="3 5" id="KW-0482">Metalloprotease</keyword>
<feature type="region of interest" description="Disordered" evidence="7">
    <location>
        <begin position="1"/>
        <end position="23"/>
    </location>
</feature>
<evidence type="ECO:0000256" key="6">
    <source>
        <dbReference type="RuleBase" id="RU361183"/>
    </source>
</evidence>
<reference evidence="9 10" key="1">
    <citation type="submission" date="2024-10" db="EMBL/GenBank/DDBJ databases">
        <authorList>
            <person name="Kim D."/>
        </authorList>
    </citation>
    <scope>NUCLEOTIDE SEQUENCE [LARGE SCALE GENOMIC DNA]</scope>
    <source>
        <strain evidence="9">BH-2024</strain>
    </source>
</reference>
<evidence type="ECO:0000256" key="2">
    <source>
        <dbReference type="ARBA" id="ARBA00022833"/>
    </source>
</evidence>
<evidence type="ECO:0000313" key="10">
    <source>
        <dbReference type="Proteomes" id="UP001620626"/>
    </source>
</evidence>
<dbReference type="PANTHER" id="PTHR10127:SF877">
    <property type="entry name" value="ZINC METALLOPROTEINASE NAS-34"/>
    <property type="match status" value="1"/>
</dbReference>
<dbReference type="InterPro" id="IPR001506">
    <property type="entry name" value="Peptidase_M12A"/>
</dbReference>
<keyword evidence="5 6" id="KW-0645">Protease</keyword>
<dbReference type="PROSITE" id="PS51864">
    <property type="entry name" value="ASTACIN"/>
    <property type="match status" value="1"/>
</dbReference>
<organism evidence="9 10">
    <name type="scientific">Heterodera trifolii</name>
    <dbReference type="NCBI Taxonomy" id="157864"/>
    <lineage>
        <taxon>Eukaryota</taxon>
        <taxon>Metazoa</taxon>
        <taxon>Ecdysozoa</taxon>
        <taxon>Nematoda</taxon>
        <taxon>Chromadorea</taxon>
        <taxon>Rhabditida</taxon>
        <taxon>Tylenchina</taxon>
        <taxon>Tylenchomorpha</taxon>
        <taxon>Tylenchoidea</taxon>
        <taxon>Heteroderidae</taxon>
        <taxon>Heteroderinae</taxon>
        <taxon>Heterodera</taxon>
    </lineage>
</organism>
<keyword evidence="10" id="KW-1185">Reference proteome</keyword>
<dbReference type="PROSITE" id="PS00022">
    <property type="entry name" value="EGF_1"/>
    <property type="match status" value="1"/>
</dbReference>
<keyword evidence="5 6" id="KW-0378">Hydrolase</keyword>
<dbReference type="InterPro" id="IPR000742">
    <property type="entry name" value="EGF"/>
</dbReference>
<feature type="region of interest" description="Disordered" evidence="7">
    <location>
        <begin position="456"/>
        <end position="476"/>
    </location>
</feature>
<evidence type="ECO:0000259" key="8">
    <source>
        <dbReference type="PROSITE" id="PS51864"/>
    </source>
</evidence>
<name>A0ABD2LWS7_9BILA</name>
<dbReference type="InterPro" id="IPR024079">
    <property type="entry name" value="MetalloPept_cat_dom_sf"/>
</dbReference>
<dbReference type="GO" id="GO:0006508">
    <property type="term" value="P:proteolysis"/>
    <property type="evidence" value="ECO:0007669"/>
    <property type="project" value="UniProtKB-KW"/>
</dbReference>
<dbReference type="PANTHER" id="PTHR10127">
    <property type="entry name" value="DISCOIDIN, CUB, EGF, LAMININ , AND ZINC METALLOPROTEASE DOMAIN CONTAINING"/>
    <property type="match status" value="1"/>
</dbReference>
<feature type="domain" description="Peptidase M12A" evidence="8">
    <location>
        <begin position="67"/>
        <end position="261"/>
    </location>
</feature>
<gene>
    <name evidence="9" type="ORF">niasHT_009632</name>
</gene>
<dbReference type="AlphaFoldDB" id="A0ABD2LWS7"/>
<dbReference type="PROSITE" id="PS01186">
    <property type="entry name" value="EGF_2"/>
    <property type="match status" value="1"/>
</dbReference>
<dbReference type="SUPFAM" id="SSF55486">
    <property type="entry name" value="Metalloproteases ('zincins'), catalytic domain"/>
    <property type="match status" value="1"/>
</dbReference>
<comment type="caution">
    <text evidence="9">The sequence shown here is derived from an EMBL/GenBank/DDBJ whole genome shotgun (WGS) entry which is preliminary data.</text>
</comment>
<dbReference type="GO" id="GO:0008270">
    <property type="term" value="F:zinc ion binding"/>
    <property type="evidence" value="ECO:0007669"/>
    <property type="project" value="UniProtKB-UniRule"/>
</dbReference>
<sequence length="549" mass="63234">MSAPDTTPSSSSSSNRWGEKGDPLYWDDIFYTREMAQKRYDDYMEDCSKCVRSTPAEKSTKKRRKRRQTAEHLNKWTKFPIAIHMNRERIPADVFDARKEAIKHGMELIMKYTCITLMLDTNKTAEEGIEVIVDGRNSWSEIGKTLAKWQELSLGWNSNGTAAHELLHALAIYHEHQRDDAFYFIKVNPICRMDGNYQPFNKTDNFGFPYDFDSVMQYPARIDKQGYYYLITMGRFYQRTIGQDKRLSFKDSAIINHMYCKDYCNGTKNECQNGGYPSPKQCNECFCPEGYAGAHCDQLAQNQNCVDLSGTPNHLEADWQIRDLKPKLKCTGAEIQKRVKKRSSNSTNWMKKHSVALEFAARTMSKSTTVKTNEHAQNISRNWIGAEEADVDIIISARFATTDATELFALTYETVAKLLPSCACTNPHLLFDPKRNPGYYCLPPCKTNSTCNTTLNGSKKRKRKGESERPQKSEIAKGEKRKLATALFNDNVVQNDTSRLVHIACRQREGSAESFWYYWQQKDIEPMRIEEIHCVECDPEKDKGCNKWE</sequence>
<dbReference type="InterPro" id="IPR006026">
    <property type="entry name" value="Peptidase_Metallo"/>
</dbReference>
<feature type="compositionally biased region" description="Basic and acidic residues" evidence="7">
    <location>
        <begin position="465"/>
        <end position="476"/>
    </location>
</feature>
<feature type="binding site" evidence="5">
    <location>
        <position position="168"/>
    </location>
    <ligand>
        <name>Zn(2+)</name>
        <dbReference type="ChEBI" id="CHEBI:29105"/>
        <note>catalytic</note>
    </ligand>
</feature>
<feature type="binding site" evidence="5">
    <location>
        <position position="164"/>
    </location>
    <ligand>
        <name>Zn(2+)</name>
        <dbReference type="ChEBI" id="CHEBI:29105"/>
        <note>catalytic</note>
    </ligand>
</feature>